<keyword evidence="2" id="KW-0812">Transmembrane</keyword>
<evidence type="ECO:0000256" key="2">
    <source>
        <dbReference type="SAM" id="Phobius"/>
    </source>
</evidence>
<reference evidence="3 4" key="1">
    <citation type="submission" date="2017-05" db="EMBL/GenBank/DDBJ databases">
        <authorList>
            <person name="Varghese N."/>
            <person name="Submissions S."/>
        </authorList>
    </citation>
    <scope>NUCLEOTIDE SEQUENCE [LARGE SCALE GENOMIC DNA]</scope>
    <source>
        <strain evidence="3 4">DSM 25457</strain>
    </source>
</reference>
<proteinExistence type="predicted"/>
<dbReference type="RefSeq" id="WP_283432645.1">
    <property type="nucleotide sequence ID" value="NZ_FXUG01000005.1"/>
</dbReference>
<sequence length="461" mass="51705">MKRNHPRNEQAANRDQSDLIGLISAWRLLSYLVAAFVWGGAMNANVVVHADGVTDGSSESQLEYWIGRIDDAHYHSRDHAFENLVRLATQAESRERGKIVQELLRATLLADLETQFQIERIVDEIAHAVYREELDRLDSSHFSDDEAMWRVRPVVEEAWETFSLRAGRGAETLEVFTQLAEQAGPELDWSSIAKDHAGSRVPWNDEGPPQTLITHLGCVASQHPHLHQVESKIVFSHLDHFQSVDNILDKPRARTRVLARLVDTTLSRNPFGWSIKQRLYLALMYRRDHVANSIAMRTLSSECLPQDRVASLLTIHQLDKRGCLSSEFDQAASRRLLFLDAMGDQRIVATQSDELMGVIGRARKAVGPRPGGAANAKPPGKVRPGQPWPSSWPIRSRVQDAAVWVSCDSGGVDARQQGMELLQADPVWGVRPASLGFASQYERDRAIRMAKAEWDVSLPSQ</sequence>
<organism evidence="3 4">
    <name type="scientific">Neorhodopirellula lusitana</name>
    <dbReference type="NCBI Taxonomy" id="445327"/>
    <lineage>
        <taxon>Bacteria</taxon>
        <taxon>Pseudomonadati</taxon>
        <taxon>Planctomycetota</taxon>
        <taxon>Planctomycetia</taxon>
        <taxon>Pirellulales</taxon>
        <taxon>Pirellulaceae</taxon>
        <taxon>Neorhodopirellula</taxon>
    </lineage>
</organism>
<evidence type="ECO:0000313" key="4">
    <source>
        <dbReference type="Proteomes" id="UP001158067"/>
    </source>
</evidence>
<evidence type="ECO:0000313" key="3">
    <source>
        <dbReference type="EMBL" id="SMP56633.1"/>
    </source>
</evidence>
<keyword evidence="2" id="KW-1133">Transmembrane helix</keyword>
<name>A0ABY1Q1Q0_9BACT</name>
<dbReference type="EMBL" id="FXUG01000005">
    <property type="protein sequence ID" value="SMP56633.1"/>
    <property type="molecule type" value="Genomic_DNA"/>
</dbReference>
<protein>
    <recommendedName>
        <fullName evidence="5">Secreted protein</fullName>
    </recommendedName>
</protein>
<evidence type="ECO:0000256" key="1">
    <source>
        <dbReference type="SAM" id="MobiDB-lite"/>
    </source>
</evidence>
<feature type="transmembrane region" description="Helical" evidence="2">
    <location>
        <begin position="20"/>
        <end position="41"/>
    </location>
</feature>
<comment type="caution">
    <text evidence="3">The sequence shown here is derived from an EMBL/GenBank/DDBJ whole genome shotgun (WGS) entry which is preliminary data.</text>
</comment>
<accession>A0ABY1Q1Q0</accession>
<dbReference type="Proteomes" id="UP001158067">
    <property type="component" value="Unassembled WGS sequence"/>
</dbReference>
<keyword evidence="4" id="KW-1185">Reference proteome</keyword>
<feature type="region of interest" description="Disordered" evidence="1">
    <location>
        <begin position="366"/>
        <end position="389"/>
    </location>
</feature>
<evidence type="ECO:0008006" key="5">
    <source>
        <dbReference type="Google" id="ProtNLM"/>
    </source>
</evidence>
<keyword evidence="2" id="KW-0472">Membrane</keyword>
<gene>
    <name evidence="3" type="ORF">SAMN06265222_105179</name>
</gene>